<reference evidence="2 3" key="1">
    <citation type="submission" date="2016-12" db="EMBL/GenBank/DDBJ databases">
        <authorList>
            <person name="Song W.-J."/>
            <person name="Kurnit D.M."/>
        </authorList>
    </citation>
    <scope>NUCLEOTIDE SEQUENCE [LARGE SCALE GENOMIC DNA]</scope>
    <source>
        <strain evidence="2 3">175</strain>
    </source>
</reference>
<dbReference type="OrthoDB" id="4319499at2"/>
<sequence>MAVNGQNITLRDALTAALTVLAALAGLYIHGLEGMVGKLSERMEQDTAKLHAIETQVAAGYPTKDDLARSIGGVHARLDRIEDKLDARIGPISKPHN</sequence>
<dbReference type="AlphaFoldDB" id="A0A1Y6CUU9"/>
<name>A0A1Y6CUU9_9GAMM</name>
<dbReference type="EMBL" id="FXAM01000001">
    <property type="protein sequence ID" value="SMF94429.1"/>
    <property type="molecule type" value="Genomic_DNA"/>
</dbReference>
<dbReference type="STRING" id="1760988.SAMN02949497_1744"/>
<dbReference type="Proteomes" id="UP000192923">
    <property type="component" value="Unassembled WGS sequence"/>
</dbReference>
<feature type="transmembrane region" description="Helical" evidence="1">
    <location>
        <begin position="13"/>
        <end position="32"/>
    </location>
</feature>
<keyword evidence="1" id="KW-0472">Membrane</keyword>
<protein>
    <submittedName>
        <fullName evidence="2">Uncharacterized protein</fullName>
    </submittedName>
</protein>
<keyword evidence="1" id="KW-1133">Transmembrane helix</keyword>
<evidence type="ECO:0000313" key="3">
    <source>
        <dbReference type="Proteomes" id="UP000192923"/>
    </source>
</evidence>
<evidence type="ECO:0000313" key="2">
    <source>
        <dbReference type="EMBL" id="SMF94429.1"/>
    </source>
</evidence>
<proteinExistence type="predicted"/>
<dbReference type="RefSeq" id="WP_085211805.1">
    <property type="nucleotide sequence ID" value="NZ_AP019783.1"/>
</dbReference>
<organism evidence="2 3">
    <name type="scientific">Methylomagnum ishizawai</name>
    <dbReference type="NCBI Taxonomy" id="1760988"/>
    <lineage>
        <taxon>Bacteria</taxon>
        <taxon>Pseudomonadati</taxon>
        <taxon>Pseudomonadota</taxon>
        <taxon>Gammaproteobacteria</taxon>
        <taxon>Methylococcales</taxon>
        <taxon>Methylococcaceae</taxon>
        <taxon>Methylomagnum</taxon>
    </lineage>
</organism>
<keyword evidence="3" id="KW-1185">Reference proteome</keyword>
<keyword evidence="1" id="KW-0812">Transmembrane</keyword>
<gene>
    <name evidence="2" type="ORF">SAMN02949497_1744</name>
</gene>
<accession>A0A1Y6CUU9</accession>
<evidence type="ECO:0000256" key="1">
    <source>
        <dbReference type="SAM" id="Phobius"/>
    </source>
</evidence>